<accession>A0AAJ6BQI9</accession>
<evidence type="ECO:0000313" key="2">
    <source>
        <dbReference type="EMBL" id="WEK48311.1"/>
    </source>
</evidence>
<name>A0AAJ6BQI9_9SPHN</name>
<gene>
    <name evidence="2" type="ORF">P0Y56_08470</name>
</gene>
<evidence type="ECO:0000313" key="3">
    <source>
        <dbReference type="Proteomes" id="UP001218362"/>
    </source>
</evidence>
<reference evidence="2" key="1">
    <citation type="submission" date="2023-03" db="EMBL/GenBank/DDBJ databases">
        <title>Andean soil-derived lignocellulolytic bacterial consortium as a source of novel taxa and putative plastic-active enzymes.</title>
        <authorList>
            <person name="Diaz-Garcia L."/>
            <person name="Chuvochina M."/>
            <person name="Feuerriegel G."/>
            <person name="Bunk B."/>
            <person name="Sproer C."/>
            <person name="Streit W.R."/>
            <person name="Rodriguez L.M."/>
            <person name="Overmann J."/>
            <person name="Jimenez D.J."/>
        </authorList>
    </citation>
    <scope>NUCLEOTIDE SEQUENCE</scope>
    <source>
        <strain evidence="2">MAG 26</strain>
    </source>
</reference>
<sequence>MEQTALYRTIWRWHFYAGLLVMPLILILSLTGAAYLFKPQIDRWEERDFGGLSAAGAVSPAAQVNAALAAWPKARFDAYRLPEAEGDAAAITLAPADGGAPREVFVSPQGDVLGGFDPERRITPMLARFHGSLMLGSFGDWIVELAASWAIVMILSGLYLWWPKDRRLAGVLWPRLSLGGRGFWRDLHAVVGFWVAGLALLMLATGLPWAGVWGSALASVRTELGLVKGVQDWKIGGGENAAAHHHGSMGMAMPMPIAGNAPLPFDPAMFSLAVAEAKGEHLAFPASVLPPGAPQRFGPPTGQVWTAKSEAQDRPLQRSVTYDLASGREIAREGFADKHPIDRFINYGIAWHEGQLLGWFNQLVGVLTAALLVVLTVSGFAMWRKRRPAGSGLGAPPPPARKITRSGIVISGVALAALLPLFALSLAVFWLVERLALRRIRPVANWLGLSFPG</sequence>
<proteinExistence type="predicted"/>
<dbReference type="Proteomes" id="UP001218362">
    <property type="component" value="Chromosome"/>
</dbReference>
<feature type="transmembrane region" description="Helical" evidence="1">
    <location>
        <begin position="141"/>
        <end position="162"/>
    </location>
</feature>
<keyword evidence="1" id="KW-0812">Transmembrane</keyword>
<keyword evidence="1" id="KW-0472">Membrane</keyword>
<dbReference type="PANTHER" id="PTHR34219">
    <property type="entry name" value="IRON-REGULATED INNER MEMBRANE PROTEIN-RELATED"/>
    <property type="match status" value="1"/>
</dbReference>
<dbReference type="InterPro" id="IPR005625">
    <property type="entry name" value="PepSY-ass_TM"/>
</dbReference>
<feature type="transmembrane region" description="Helical" evidence="1">
    <location>
        <begin position="49"/>
        <end position="71"/>
    </location>
</feature>
<feature type="transmembrane region" description="Helical" evidence="1">
    <location>
        <begin position="408"/>
        <end position="432"/>
    </location>
</feature>
<dbReference type="AlphaFoldDB" id="A0AAJ6BQI9"/>
<feature type="transmembrane region" description="Helical" evidence="1">
    <location>
        <begin position="183"/>
        <end position="204"/>
    </location>
</feature>
<organism evidence="2 3">
    <name type="scientific">Candidatus Andeanibacterium colombiense</name>
    <dbReference type="NCBI Taxonomy" id="3121345"/>
    <lineage>
        <taxon>Bacteria</taxon>
        <taxon>Pseudomonadati</taxon>
        <taxon>Pseudomonadota</taxon>
        <taxon>Alphaproteobacteria</taxon>
        <taxon>Sphingomonadales</taxon>
        <taxon>Sphingomonadaceae</taxon>
        <taxon>Candidatus Andeanibacterium</taxon>
    </lineage>
</organism>
<protein>
    <submittedName>
        <fullName evidence="2">PepSY domain-containing protein</fullName>
    </submittedName>
</protein>
<keyword evidence="1" id="KW-1133">Transmembrane helix</keyword>
<dbReference type="KEGG" id="acob:P0Y56_08470"/>
<feature type="transmembrane region" description="Helical" evidence="1">
    <location>
        <begin position="15"/>
        <end position="37"/>
    </location>
</feature>
<evidence type="ECO:0000256" key="1">
    <source>
        <dbReference type="SAM" id="Phobius"/>
    </source>
</evidence>
<dbReference type="PANTHER" id="PTHR34219:SF1">
    <property type="entry name" value="PEPSY DOMAIN-CONTAINING PROTEIN"/>
    <property type="match status" value="1"/>
</dbReference>
<feature type="transmembrane region" description="Helical" evidence="1">
    <location>
        <begin position="363"/>
        <end position="383"/>
    </location>
</feature>
<dbReference type="Pfam" id="PF03929">
    <property type="entry name" value="PepSY_TM"/>
    <property type="match status" value="1"/>
</dbReference>
<dbReference type="EMBL" id="CP119316">
    <property type="protein sequence ID" value="WEK48311.1"/>
    <property type="molecule type" value="Genomic_DNA"/>
</dbReference>